<dbReference type="GO" id="GO:0030639">
    <property type="term" value="P:polyketide biosynthetic process"/>
    <property type="evidence" value="ECO:0007669"/>
    <property type="project" value="TreeGrafter"/>
</dbReference>
<evidence type="ECO:0000256" key="4">
    <source>
        <dbReference type="SAM" id="MobiDB-lite"/>
    </source>
</evidence>
<dbReference type="InterPro" id="IPR016039">
    <property type="entry name" value="Thiolase-like"/>
</dbReference>
<dbReference type="EMBL" id="LCTW02000278">
    <property type="protein sequence ID" value="KXX75326.1"/>
    <property type="molecule type" value="Genomic_DNA"/>
</dbReference>
<keyword evidence="2 3" id="KW-0808">Transferase</keyword>
<dbReference type="SMR" id="A0A175VUX0"/>
<dbReference type="PANTHER" id="PTHR11877:SF46">
    <property type="entry name" value="TYPE III POLYKETIDE SYNTHASE A"/>
    <property type="match status" value="1"/>
</dbReference>
<accession>A0A175VUX0</accession>
<evidence type="ECO:0000313" key="8">
    <source>
        <dbReference type="Proteomes" id="UP000078237"/>
    </source>
</evidence>
<feature type="domain" description="Chalcone/stilbene synthase C-terminal" evidence="6">
    <location>
        <begin position="242"/>
        <end position="382"/>
    </location>
</feature>
<comment type="caution">
    <text evidence="7">The sequence shown here is derived from an EMBL/GenBank/DDBJ whole genome shotgun (WGS) entry which is preliminary data.</text>
</comment>
<reference evidence="7 8" key="1">
    <citation type="journal article" date="2016" name="Genome Announc.">
        <title>Genome Sequence of Madurella mycetomatis mm55, Isolated from a Human Mycetoma Case in Sudan.</title>
        <authorList>
            <person name="Smit S."/>
            <person name="Derks M.F."/>
            <person name="Bervoets S."/>
            <person name="Fahal A."/>
            <person name="van Leeuwen W."/>
            <person name="van Belkum A."/>
            <person name="van de Sande W.W."/>
        </authorList>
    </citation>
    <scope>NUCLEOTIDE SEQUENCE [LARGE SCALE GENOMIC DNA]</scope>
    <source>
        <strain evidence="8">mm55</strain>
    </source>
</reference>
<dbReference type="OrthoDB" id="329835at2759"/>
<dbReference type="Gene3D" id="3.40.47.10">
    <property type="match status" value="2"/>
</dbReference>
<dbReference type="GO" id="GO:0016747">
    <property type="term" value="F:acyltransferase activity, transferring groups other than amino-acyl groups"/>
    <property type="evidence" value="ECO:0007669"/>
    <property type="project" value="InterPro"/>
</dbReference>
<evidence type="ECO:0000313" key="7">
    <source>
        <dbReference type="EMBL" id="KXX75326.1"/>
    </source>
</evidence>
<dbReference type="Pfam" id="PF00195">
    <property type="entry name" value="Chal_sti_synt_N"/>
    <property type="match status" value="1"/>
</dbReference>
<sequence length="476" mass="50290">MAAPAESEELGLAILGLGTQYPPHSLKPDALDTLSKRYYPDSPAMQKVLSINRYTGIDQRSSIGTPDHPLVNQHTPPTIADIHKMFMSAGVPLAVSAARKALAEAHVNPEQVTHMVSTTCTDSANPGYDHFVARDLGLDHAVEKVLLHGVGCSGGLAALRTAANLCLGHTMRRKPARILVVALEISTTLVRSELESINDLQETRIGAALFSDCGSAVVLSNDIPTSPAHPLPPPVYSLVTWTHQTIPSTESDLGFDVDPAGWKVVLSPRIPQLTQSILEPSFASLIASAPATISPERERGRQPQPADFDWAMHPGGATILTNAERALGISPEHMRASYDTVLDRLRHKDMDALAPGGGGNVKEHVVGCAFGPGITVEMCLLRRNLGLAVPDGAGSSRPAVGRLGMETPPETESEASAGSEDGESEGSDEAAERDGEVEQRTGRDCGSLGSGVGRGSRQGGEDESFISEALEGIELD</sequence>
<name>A0A175VUX0_9PEZI</name>
<evidence type="ECO:0000259" key="5">
    <source>
        <dbReference type="Pfam" id="PF00195"/>
    </source>
</evidence>
<dbReference type="SUPFAM" id="SSF53901">
    <property type="entry name" value="Thiolase-like"/>
    <property type="match status" value="2"/>
</dbReference>
<comment type="similarity">
    <text evidence="1 3">Belongs to the thiolase-like superfamily. Chalcone/stilbene synthases family.</text>
</comment>
<dbReference type="Pfam" id="PF02797">
    <property type="entry name" value="Chal_sti_synt_C"/>
    <property type="match status" value="1"/>
</dbReference>
<evidence type="ECO:0000256" key="1">
    <source>
        <dbReference type="ARBA" id="ARBA00005531"/>
    </source>
</evidence>
<evidence type="ECO:0000256" key="2">
    <source>
        <dbReference type="ARBA" id="ARBA00022679"/>
    </source>
</evidence>
<protein>
    <submittedName>
        <fullName evidence="7">Chalcone synthase G</fullName>
    </submittedName>
</protein>
<dbReference type="VEuPathDB" id="FungiDB:MMYC01_206774"/>
<keyword evidence="3" id="KW-0012">Acyltransferase</keyword>
<gene>
    <name evidence="7" type="ORF">MMYC01_206774</name>
</gene>
<dbReference type="CDD" id="cd00831">
    <property type="entry name" value="CHS_like"/>
    <property type="match status" value="1"/>
</dbReference>
<dbReference type="PANTHER" id="PTHR11877">
    <property type="entry name" value="HYDROXYMETHYLGLUTARYL-COA SYNTHASE"/>
    <property type="match status" value="1"/>
</dbReference>
<keyword evidence="8" id="KW-1185">Reference proteome</keyword>
<organism evidence="7 8">
    <name type="scientific">Madurella mycetomatis</name>
    <dbReference type="NCBI Taxonomy" id="100816"/>
    <lineage>
        <taxon>Eukaryota</taxon>
        <taxon>Fungi</taxon>
        <taxon>Dikarya</taxon>
        <taxon>Ascomycota</taxon>
        <taxon>Pezizomycotina</taxon>
        <taxon>Sordariomycetes</taxon>
        <taxon>Sordariomycetidae</taxon>
        <taxon>Sordariales</taxon>
        <taxon>Sordariales incertae sedis</taxon>
        <taxon>Madurella</taxon>
    </lineage>
</organism>
<feature type="compositionally biased region" description="Acidic residues" evidence="4">
    <location>
        <begin position="420"/>
        <end position="429"/>
    </location>
</feature>
<evidence type="ECO:0000256" key="3">
    <source>
        <dbReference type="RuleBase" id="RU003633"/>
    </source>
</evidence>
<feature type="domain" description="Chalcone/stilbene synthase N-terminal" evidence="5">
    <location>
        <begin position="67"/>
        <end position="222"/>
    </location>
</feature>
<proteinExistence type="inferred from homology"/>
<feature type="compositionally biased region" description="Basic and acidic residues" evidence="4">
    <location>
        <begin position="430"/>
        <end position="443"/>
    </location>
</feature>
<feature type="compositionally biased region" description="Gly residues" evidence="4">
    <location>
        <begin position="448"/>
        <end position="458"/>
    </location>
</feature>
<feature type="region of interest" description="Disordered" evidence="4">
    <location>
        <begin position="390"/>
        <end position="476"/>
    </location>
</feature>
<evidence type="ECO:0000259" key="6">
    <source>
        <dbReference type="Pfam" id="PF02797"/>
    </source>
</evidence>
<dbReference type="InterPro" id="IPR011141">
    <property type="entry name" value="Polyketide_synthase_type-III"/>
</dbReference>
<dbReference type="InterPro" id="IPR012328">
    <property type="entry name" value="Chalcone/stilbene_synt_C"/>
</dbReference>
<dbReference type="AlphaFoldDB" id="A0A175VUX0"/>
<dbReference type="STRING" id="100816.A0A175VUX0"/>
<dbReference type="InterPro" id="IPR001099">
    <property type="entry name" value="Chalcone/stilbene_synt_N"/>
</dbReference>
<feature type="compositionally biased region" description="Acidic residues" evidence="4">
    <location>
        <begin position="461"/>
        <end position="476"/>
    </location>
</feature>
<dbReference type="Proteomes" id="UP000078237">
    <property type="component" value="Unassembled WGS sequence"/>
</dbReference>